<protein>
    <submittedName>
        <fullName evidence="1">Uncharacterized protein</fullName>
    </submittedName>
</protein>
<name>A0A291LZ21_9RHOB</name>
<proteinExistence type="predicted"/>
<evidence type="ECO:0000313" key="1">
    <source>
        <dbReference type="EMBL" id="ATI41951.1"/>
    </source>
</evidence>
<dbReference type="KEGG" id="cmag:CBW24_08000"/>
<evidence type="ECO:0000313" key="2">
    <source>
        <dbReference type="Proteomes" id="UP000219050"/>
    </source>
</evidence>
<accession>A0A291LZ21</accession>
<gene>
    <name evidence="1" type="ORF">CBW24_08000</name>
</gene>
<keyword evidence="2" id="KW-1185">Reference proteome</keyword>
<reference evidence="1 2" key="1">
    <citation type="submission" date="2017-05" db="EMBL/GenBank/DDBJ databases">
        <title>Comparative genomic and metabolic analysis of manganese-oxidizing mechanisms in Celeribater manganoxidans DY25T: its adaption to the environment of polymetallic nodule.</title>
        <authorList>
            <person name="Wang X."/>
        </authorList>
    </citation>
    <scope>NUCLEOTIDE SEQUENCE [LARGE SCALE GENOMIC DNA]</scope>
    <source>
        <strain evidence="1 2">DY25</strain>
    </source>
</reference>
<dbReference type="AlphaFoldDB" id="A0A291LZ21"/>
<organism evidence="1 2">
    <name type="scientific">Pacificitalea manganoxidans</name>
    <dbReference type="NCBI Taxonomy" id="1411902"/>
    <lineage>
        <taxon>Bacteria</taxon>
        <taxon>Pseudomonadati</taxon>
        <taxon>Pseudomonadota</taxon>
        <taxon>Alphaproteobacteria</taxon>
        <taxon>Rhodobacterales</taxon>
        <taxon>Paracoccaceae</taxon>
        <taxon>Pacificitalea</taxon>
    </lineage>
</organism>
<dbReference type="EMBL" id="CP021404">
    <property type="protein sequence ID" value="ATI41951.1"/>
    <property type="molecule type" value="Genomic_DNA"/>
</dbReference>
<dbReference type="Proteomes" id="UP000219050">
    <property type="component" value="Chromosome"/>
</dbReference>
<sequence>MATRGLILFREGKADQGASEYQKAMDRAVESRRADLYLRAYAFLARELCRIDPHVQPVVLQEINKAEKIMNKRNRQLPREVALMREEFATDEMSSAELLLDFAPLSTSDVERALDL</sequence>